<proteinExistence type="predicted"/>
<sequence length="252" mass="28183">MEASNQVMRVQSSCTQSRYFCDSWTVLTPPPSDFLGVTSDSATDTTFLETDETRSNGRSLERKWPERARGMKGLQQNLEGLCVRITWSHAYASKRGRHAQMLISTPMRTHMKLPCWQVPYSTRFTTVRTGKSALGPGDSRIDPVLQRVVQQLSKGVGSLTPAPYPHPCEFVSNPNDPSPILGIWLHPCDISLKRLDATREGRGAFNYNDESIPTRADVLETDSAKHQDSPFLQIKVGFCHKRDDPGASRCES</sequence>
<dbReference type="EMBL" id="JASCZI010181247">
    <property type="protein sequence ID" value="MED6179632.1"/>
    <property type="molecule type" value="Genomic_DNA"/>
</dbReference>
<evidence type="ECO:0000313" key="1">
    <source>
        <dbReference type="EMBL" id="MED6179632.1"/>
    </source>
</evidence>
<gene>
    <name evidence="1" type="ORF">PIB30_002456</name>
</gene>
<keyword evidence="2" id="KW-1185">Reference proteome</keyword>
<accession>A0ABU6W164</accession>
<evidence type="ECO:0000313" key="2">
    <source>
        <dbReference type="Proteomes" id="UP001341840"/>
    </source>
</evidence>
<name>A0ABU6W164_9FABA</name>
<comment type="caution">
    <text evidence="1">The sequence shown here is derived from an EMBL/GenBank/DDBJ whole genome shotgun (WGS) entry which is preliminary data.</text>
</comment>
<reference evidence="1 2" key="1">
    <citation type="journal article" date="2023" name="Plants (Basel)">
        <title>Bridging the Gap: Combining Genomics and Transcriptomics Approaches to Understand Stylosanthes scabra, an Orphan Legume from the Brazilian Caatinga.</title>
        <authorList>
            <person name="Ferreira-Neto J.R.C."/>
            <person name="da Silva M.D."/>
            <person name="Binneck E."/>
            <person name="de Melo N.F."/>
            <person name="da Silva R.H."/>
            <person name="de Melo A.L.T.M."/>
            <person name="Pandolfi V."/>
            <person name="Bustamante F.O."/>
            <person name="Brasileiro-Vidal A.C."/>
            <person name="Benko-Iseppon A.M."/>
        </authorList>
    </citation>
    <scope>NUCLEOTIDE SEQUENCE [LARGE SCALE GENOMIC DNA]</scope>
    <source>
        <tissue evidence="1">Leaves</tissue>
    </source>
</reference>
<organism evidence="1 2">
    <name type="scientific">Stylosanthes scabra</name>
    <dbReference type="NCBI Taxonomy" id="79078"/>
    <lineage>
        <taxon>Eukaryota</taxon>
        <taxon>Viridiplantae</taxon>
        <taxon>Streptophyta</taxon>
        <taxon>Embryophyta</taxon>
        <taxon>Tracheophyta</taxon>
        <taxon>Spermatophyta</taxon>
        <taxon>Magnoliopsida</taxon>
        <taxon>eudicotyledons</taxon>
        <taxon>Gunneridae</taxon>
        <taxon>Pentapetalae</taxon>
        <taxon>rosids</taxon>
        <taxon>fabids</taxon>
        <taxon>Fabales</taxon>
        <taxon>Fabaceae</taxon>
        <taxon>Papilionoideae</taxon>
        <taxon>50 kb inversion clade</taxon>
        <taxon>dalbergioids sensu lato</taxon>
        <taxon>Dalbergieae</taxon>
        <taxon>Pterocarpus clade</taxon>
        <taxon>Stylosanthes</taxon>
    </lineage>
</organism>
<protein>
    <submittedName>
        <fullName evidence="1">Uncharacterized protein</fullName>
    </submittedName>
</protein>
<dbReference type="Proteomes" id="UP001341840">
    <property type="component" value="Unassembled WGS sequence"/>
</dbReference>